<evidence type="ECO:0000313" key="3">
    <source>
        <dbReference type="Proteomes" id="UP000228621"/>
    </source>
</evidence>
<protein>
    <submittedName>
        <fullName evidence="2">Uncharacterized protein</fullName>
    </submittedName>
</protein>
<dbReference type="RefSeq" id="WP_099641921.1">
    <property type="nucleotide sequence ID" value="NZ_NKHF01000042.1"/>
</dbReference>
<gene>
    <name evidence="2" type="ORF">CEX98_09955</name>
</gene>
<organism evidence="2 3">
    <name type="scientific">Pseudoalteromonas piscicida</name>
    <dbReference type="NCBI Taxonomy" id="43662"/>
    <lineage>
        <taxon>Bacteria</taxon>
        <taxon>Pseudomonadati</taxon>
        <taxon>Pseudomonadota</taxon>
        <taxon>Gammaproteobacteria</taxon>
        <taxon>Alteromonadales</taxon>
        <taxon>Pseudoalteromonadaceae</taxon>
        <taxon>Pseudoalteromonas</taxon>
    </lineage>
</organism>
<dbReference type="AlphaFoldDB" id="A0A2A5JRL2"/>
<name>A0A2A5JRL2_PSEO7</name>
<dbReference type="EMBL" id="NKHF01000042">
    <property type="protein sequence ID" value="PCK31969.1"/>
    <property type="molecule type" value="Genomic_DNA"/>
</dbReference>
<keyword evidence="1" id="KW-0732">Signal</keyword>
<feature type="signal peptide" evidence="1">
    <location>
        <begin position="1"/>
        <end position="18"/>
    </location>
</feature>
<evidence type="ECO:0000256" key="1">
    <source>
        <dbReference type="SAM" id="SignalP"/>
    </source>
</evidence>
<evidence type="ECO:0000313" key="2">
    <source>
        <dbReference type="EMBL" id="PCK31969.1"/>
    </source>
</evidence>
<proteinExistence type="predicted"/>
<sequence>MSSLFLFIFIIFSNLTFASSVNPTKITRILAGPGFGNNVMIAVSNKPKDAPSYQANAIYNYAFDGTTETGKMTLSLALAAYAAQKAVWLGGTATCTLYDGIENLKHIVVQ</sequence>
<dbReference type="Proteomes" id="UP000228621">
    <property type="component" value="Unassembled WGS sequence"/>
</dbReference>
<keyword evidence="3" id="KW-1185">Reference proteome</keyword>
<accession>A0A2A5JRL2</accession>
<dbReference type="OrthoDB" id="6271676at2"/>
<comment type="caution">
    <text evidence="2">The sequence shown here is derived from an EMBL/GenBank/DDBJ whole genome shotgun (WGS) entry which is preliminary data.</text>
</comment>
<feature type="chain" id="PRO_5013263860" evidence="1">
    <location>
        <begin position="19"/>
        <end position="110"/>
    </location>
</feature>
<reference evidence="3" key="1">
    <citation type="journal article" date="2019" name="Genome Announc.">
        <title>Draft Genome Sequence of Pseudoalteromonas piscicida Strain 36Y ROTHPW, an Hypersaline Seawater Isolate from the South Coast of Sonora, Mexico.</title>
        <authorList>
            <person name="Sanchez-Diaz R."/>
            <person name="Molina-Garza Z.J."/>
            <person name="Cruz-Suarez L.E."/>
            <person name="Selvin J."/>
            <person name="Kiran G.S."/>
            <person name="Ibarra-Gamez J.C."/>
            <person name="Gomez-Gil B."/>
            <person name="Galaviz-Silva L."/>
        </authorList>
    </citation>
    <scope>NUCLEOTIDE SEQUENCE [LARGE SCALE GENOMIC DNA]</scope>
    <source>
        <strain evidence="3">36Y_RITHPW</strain>
    </source>
</reference>